<dbReference type="InterPro" id="IPR001841">
    <property type="entry name" value="Znf_RING"/>
</dbReference>
<dbReference type="Pfam" id="PF13639">
    <property type="entry name" value="zf-RING_2"/>
    <property type="match status" value="1"/>
</dbReference>
<feature type="region of interest" description="Disordered" evidence="5">
    <location>
        <begin position="298"/>
        <end position="347"/>
    </location>
</feature>
<dbReference type="SUPFAM" id="SSF57850">
    <property type="entry name" value="RING/U-box"/>
    <property type="match status" value="1"/>
</dbReference>
<evidence type="ECO:0000256" key="4">
    <source>
        <dbReference type="PROSITE-ProRule" id="PRU00175"/>
    </source>
</evidence>
<evidence type="ECO:0000313" key="8">
    <source>
        <dbReference type="EMBL" id="CAL5227086.1"/>
    </source>
</evidence>
<dbReference type="Proteomes" id="UP001497392">
    <property type="component" value="Unassembled WGS sequence"/>
</dbReference>
<keyword evidence="1" id="KW-0479">Metal-binding</keyword>
<evidence type="ECO:0000256" key="1">
    <source>
        <dbReference type="ARBA" id="ARBA00022723"/>
    </source>
</evidence>
<accession>A0ABP1G4E5</accession>
<feature type="compositionally biased region" description="Basic and acidic residues" evidence="5">
    <location>
        <begin position="398"/>
        <end position="434"/>
    </location>
</feature>
<dbReference type="PROSITE" id="PS50089">
    <property type="entry name" value="ZF_RING_2"/>
    <property type="match status" value="1"/>
</dbReference>
<name>A0ABP1G4E5_9CHLO</name>
<evidence type="ECO:0000259" key="6">
    <source>
        <dbReference type="PROSITE" id="PS50016"/>
    </source>
</evidence>
<keyword evidence="3" id="KW-0862">Zinc</keyword>
<feature type="domain" description="PHD-type" evidence="6">
    <location>
        <begin position="112"/>
        <end position="160"/>
    </location>
</feature>
<feature type="compositionally biased region" description="Low complexity" evidence="5">
    <location>
        <begin position="685"/>
        <end position="696"/>
    </location>
</feature>
<dbReference type="PANTHER" id="PTHR47177:SF3">
    <property type="entry name" value="F18C1.6 PROTEIN"/>
    <property type="match status" value="1"/>
</dbReference>
<evidence type="ECO:0000256" key="5">
    <source>
        <dbReference type="SAM" id="MobiDB-lite"/>
    </source>
</evidence>
<proteinExistence type="predicted"/>
<feature type="compositionally biased region" description="Pro residues" evidence="5">
    <location>
        <begin position="563"/>
        <end position="575"/>
    </location>
</feature>
<dbReference type="InterPro" id="IPR001965">
    <property type="entry name" value="Znf_PHD"/>
</dbReference>
<comment type="caution">
    <text evidence="8">The sequence shown here is derived from an EMBL/GenBank/DDBJ whole genome shotgun (WGS) entry which is preliminary data.</text>
</comment>
<dbReference type="SMART" id="SM00184">
    <property type="entry name" value="RING"/>
    <property type="match status" value="1"/>
</dbReference>
<evidence type="ECO:0000256" key="3">
    <source>
        <dbReference type="ARBA" id="ARBA00022833"/>
    </source>
</evidence>
<dbReference type="PANTHER" id="PTHR47177">
    <property type="entry name" value="F18C1.6 PROTEIN"/>
    <property type="match status" value="1"/>
</dbReference>
<evidence type="ECO:0000256" key="2">
    <source>
        <dbReference type="ARBA" id="ARBA00022771"/>
    </source>
</evidence>
<dbReference type="InterPro" id="IPR011011">
    <property type="entry name" value="Znf_FYVE_PHD"/>
</dbReference>
<dbReference type="InterPro" id="IPR017907">
    <property type="entry name" value="Znf_RING_CS"/>
</dbReference>
<evidence type="ECO:0000313" key="9">
    <source>
        <dbReference type="Proteomes" id="UP001497392"/>
    </source>
</evidence>
<keyword evidence="9" id="KW-1185">Reference proteome</keyword>
<feature type="compositionally biased region" description="Low complexity" evidence="5">
    <location>
        <begin position="435"/>
        <end position="444"/>
    </location>
</feature>
<gene>
    <name evidence="8" type="primary">g9992</name>
    <name evidence="8" type="ORF">VP750_LOCUS8992</name>
</gene>
<feature type="compositionally biased region" description="Polar residues" evidence="5">
    <location>
        <begin position="298"/>
        <end position="322"/>
    </location>
</feature>
<feature type="domain" description="RING-type" evidence="7">
    <location>
        <begin position="3"/>
        <end position="44"/>
    </location>
</feature>
<dbReference type="EMBL" id="CAXHTA020000017">
    <property type="protein sequence ID" value="CAL5227086.1"/>
    <property type="molecule type" value="Genomic_DNA"/>
</dbReference>
<reference evidence="8 9" key="1">
    <citation type="submission" date="2024-06" db="EMBL/GenBank/DDBJ databases">
        <authorList>
            <person name="Kraege A."/>
            <person name="Thomma B."/>
        </authorList>
    </citation>
    <scope>NUCLEOTIDE SEQUENCE [LARGE SCALE GENOMIC DNA]</scope>
</reference>
<dbReference type="PROSITE" id="PS50016">
    <property type="entry name" value="ZF_PHD_2"/>
    <property type="match status" value="1"/>
</dbReference>
<dbReference type="InterPro" id="IPR019787">
    <property type="entry name" value="Znf_PHD-finger"/>
</dbReference>
<feature type="compositionally biased region" description="Basic and acidic residues" evidence="5">
    <location>
        <begin position="492"/>
        <end position="506"/>
    </location>
</feature>
<dbReference type="InterPro" id="IPR013083">
    <property type="entry name" value="Znf_RING/FYVE/PHD"/>
</dbReference>
<feature type="compositionally biased region" description="Polar residues" evidence="5">
    <location>
        <begin position="507"/>
        <end position="520"/>
    </location>
</feature>
<feature type="region of interest" description="Disordered" evidence="5">
    <location>
        <begin position="368"/>
        <end position="720"/>
    </location>
</feature>
<dbReference type="PROSITE" id="PS00518">
    <property type="entry name" value="ZF_RING_1"/>
    <property type="match status" value="1"/>
</dbReference>
<keyword evidence="2 4" id="KW-0863">Zinc-finger</keyword>
<dbReference type="SUPFAM" id="SSF57903">
    <property type="entry name" value="FYVE/PHD zinc finger"/>
    <property type="match status" value="1"/>
</dbReference>
<organism evidence="8 9">
    <name type="scientific">Coccomyxa viridis</name>
    <dbReference type="NCBI Taxonomy" id="1274662"/>
    <lineage>
        <taxon>Eukaryota</taxon>
        <taxon>Viridiplantae</taxon>
        <taxon>Chlorophyta</taxon>
        <taxon>core chlorophytes</taxon>
        <taxon>Trebouxiophyceae</taxon>
        <taxon>Trebouxiophyceae incertae sedis</taxon>
        <taxon>Coccomyxaceae</taxon>
        <taxon>Coccomyxa</taxon>
    </lineage>
</organism>
<protein>
    <submittedName>
        <fullName evidence="8">G9992 protein</fullName>
    </submittedName>
</protein>
<dbReference type="Gene3D" id="3.30.40.10">
    <property type="entry name" value="Zinc/RING finger domain, C3HC4 (zinc finger)"/>
    <property type="match status" value="2"/>
</dbReference>
<sequence length="720" mass="78080">MECMICTEDLLLGSVGELDCCEHSFCSKCILRWAEKDSRCPACRGRFRSVTEKMLDIEQPAQGCTSDEEMKHSKQMLGKVLKVHDIPERNQRPDMDDPDFYFSDAEDDPMNEVFCVECGRGDDEHNLLLCDGCDCACHTYCANLDCIPEDEWYCHSCTEERESTNQGRLTAIIGNQQPGAAAAVTPAPSRTTRRLTRAGADEQGGRRRSTPGEVVDLITPEELPSAAERPRQRLRRLYRRGAPASGQGVEVGTTADFLAALEARANSRTAGDAPSHAHRRLENLRQRWGRIRQGQADFNSAVDLTSPRSNSVSGQSSATQVSPDGGQRGGAAGHASGNGLPGRHARAEHASDVDAAFAALDDAMDYRRPSAPRTTAGGAFSRGIGAESNADASSFPDSGKRKRDDAADYEAQERPAIREQARQLRRPQPRERSGLLRSLSRPGSAQEPPQGHALAQEHAAASPSPRSPFTAGSRRFHRAESGRHSLQLLQKSPHEHSSGHLHRIDSQSRLQRLGSGSQRPSHPARPAQSMDRHAAAGLSTVPSRQRSGAQPRDSAFARQPSGPQHPQPPIGPPGAGPFSHEWHRRKLSHPTQLQHQYGPLSGRVPPGPHPMHFGQHSLPFHEEVVSPASESAGGRATLHSPTSAAPLHAVQQPRPGASPDPPSVASPLQHAQQQQQIAEAPPVHSLQPSLSDLPSQHTQPVAPDTQAEVQTFEAWQTKAV</sequence>
<feature type="region of interest" description="Disordered" evidence="5">
    <location>
        <begin position="177"/>
        <end position="214"/>
    </location>
</feature>
<dbReference type="SMART" id="SM00249">
    <property type="entry name" value="PHD"/>
    <property type="match status" value="1"/>
</dbReference>
<evidence type="ECO:0000259" key="7">
    <source>
        <dbReference type="PROSITE" id="PS50089"/>
    </source>
</evidence>